<dbReference type="Proteomes" id="UP000034176">
    <property type="component" value="Unassembled WGS sequence"/>
</dbReference>
<comment type="caution">
    <text evidence="2">The sequence shown here is derived from an EMBL/GenBank/DDBJ whole genome shotgun (WGS) entry which is preliminary data.</text>
</comment>
<organism evidence="2 3">
    <name type="scientific">Candidatus Gottesmanbacteria bacterium GW2011_GWA1_34_13</name>
    <dbReference type="NCBI Taxonomy" id="1618434"/>
    <lineage>
        <taxon>Bacteria</taxon>
        <taxon>Candidatus Gottesmaniibacteriota</taxon>
    </lineage>
</organism>
<dbReference type="PATRIC" id="fig|1618434.3.peg.181"/>
<dbReference type="InterPro" id="IPR019219">
    <property type="entry name" value="DUF2130"/>
</dbReference>
<name>A0A0G0DXE7_9BACT</name>
<gene>
    <name evidence="2" type="ORF">UR52_C0002G0060</name>
</gene>
<keyword evidence="1" id="KW-0175">Coiled coil</keyword>
<dbReference type="EMBL" id="LBPN01000002">
    <property type="protein sequence ID" value="KKP59832.1"/>
    <property type="molecule type" value="Genomic_DNA"/>
</dbReference>
<evidence type="ECO:0000256" key="1">
    <source>
        <dbReference type="SAM" id="Coils"/>
    </source>
</evidence>
<reference evidence="2 3" key="1">
    <citation type="journal article" date="2015" name="Nature">
        <title>rRNA introns, odd ribosomes, and small enigmatic genomes across a large radiation of phyla.</title>
        <authorList>
            <person name="Brown C.T."/>
            <person name="Hug L.A."/>
            <person name="Thomas B.C."/>
            <person name="Sharon I."/>
            <person name="Castelle C.J."/>
            <person name="Singh A."/>
            <person name="Wilkins M.J."/>
            <person name="Williams K.H."/>
            <person name="Banfield J.F."/>
        </authorList>
    </citation>
    <scope>NUCLEOTIDE SEQUENCE [LARGE SCALE GENOMIC DNA]</scope>
</reference>
<dbReference type="Pfam" id="PF09903">
    <property type="entry name" value="DUF2130"/>
    <property type="match status" value="1"/>
</dbReference>
<sequence length="381" mass="43812">MPNTLTITCPKCKTSISLSDALSQQLKNEAIEKLHSQHLQDIENVKKETTAKKDQEIAEKDLQIKLQNEEKLKIEKKLEETTAQEISLRKKMSDFEIEKKTFEVEKQRQIDKERELIRLKTMEDMTEKQRLKDMDKDKVIDDLKKSLEDAQRKASQGSQQSQGEVLELDIENQLKHVFPQDLIEPIEKGVLGADIRQTVRTPLGINCGKILWESKRTKSWSNEWIAKLKSDVLKDKANIPVIISEVIPDEAKNGIGFKEGVWITLPKLAMILAALLRKSLLDVAKQKKIALNKQTKAEELYSYVTSDDFANQVTSMLETYDLMMKQVNDERTSYERMWKKREMQIIRLKTGVAGMYGSIEEISGKSLPHIKNLELPSSDNK</sequence>
<proteinExistence type="predicted"/>
<evidence type="ECO:0008006" key="4">
    <source>
        <dbReference type="Google" id="ProtNLM"/>
    </source>
</evidence>
<dbReference type="AlphaFoldDB" id="A0A0G0DXE7"/>
<evidence type="ECO:0000313" key="3">
    <source>
        <dbReference type="Proteomes" id="UP000034176"/>
    </source>
</evidence>
<protein>
    <recommendedName>
        <fullName evidence="4">DUF2130 domain-containing protein</fullName>
    </recommendedName>
</protein>
<feature type="coiled-coil region" evidence="1">
    <location>
        <begin position="28"/>
        <end position="84"/>
    </location>
</feature>
<accession>A0A0G0DXE7</accession>
<evidence type="ECO:0000313" key="2">
    <source>
        <dbReference type="EMBL" id="KKP59832.1"/>
    </source>
</evidence>